<dbReference type="OrthoDB" id="9760715at2"/>
<organism evidence="1 2">
    <name type="scientific">Capnocytophaga granulosa</name>
    <dbReference type="NCBI Taxonomy" id="45242"/>
    <lineage>
        <taxon>Bacteria</taxon>
        <taxon>Pseudomonadati</taxon>
        <taxon>Bacteroidota</taxon>
        <taxon>Flavobacteriia</taxon>
        <taxon>Flavobacteriales</taxon>
        <taxon>Flavobacteriaceae</taxon>
        <taxon>Capnocytophaga</taxon>
    </lineage>
</organism>
<reference evidence="1 2" key="1">
    <citation type="submission" date="2016-10" db="EMBL/GenBank/DDBJ databases">
        <authorList>
            <person name="Varghese N."/>
            <person name="Submissions S."/>
        </authorList>
    </citation>
    <scope>NUCLEOTIDE SEQUENCE [LARGE SCALE GENOMIC DNA]</scope>
    <source>
        <strain evidence="1 2">DSM 11449</strain>
    </source>
</reference>
<evidence type="ECO:0000313" key="1">
    <source>
        <dbReference type="EMBL" id="SDX14103.1"/>
    </source>
</evidence>
<dbReference type="GeneID" id="85018182"/>
<sequence>MVAVFLAIEAKKQQEAAKGKQGTKSKRDSLKSLLEKISRTELEEFIKTYMTKNKVFKSDFQLYFIDKNENNDFEKKITDIIDQTIKPRYRGGEPQNLPDLNKEIKKHLKTINTYIGNSNYRDAFIFAKCLFVKLHEIIVKSSYPINTFISNTNKVLDVIIFLAEDERVPLSLKEVIFSFLLEQMVKNAELYEDYYDNKLPQAGRKLSITLQKEEDYLQAIDKLLDKNRISGSIRRFYTIEKIKLLSQLGKQKEADKIIDKNIEHPFFRRIKVDMLIEKKDYKAAKTCLKEGITELKQRYGTENIVREWEELLLQIAKEEGDFDTMRKYYKKYAFYGDGDSQYYDNWKSTYTAEEWEKVISEEIKKQETYYNERKKRLSAYRNVAVVSPILFLIYQKEDMHEVLWEKVKNTDIPTILNYLHYLKKNHDTEIMDKLYKDVIAYAENAYYRTEYEKVASFIRKMIEDAPEEKEKIRKLIEKLKQRHKKKYSFVQILNEIIIDYKI</sequence>
<gene>
    <name evidence="1" type="ORF">SAMN05444420_10964</name>
</gene>
<evidence type="ECO:0000313" key="2">
    <source>
        <dbReference type="Proteomes" id="UP000182771"/>
    </source>
</evidence>
<dbReference type="RefSeq" id="WP_016419282.1">
    <property type="nucleotide sequence ID" value="NZ_FNND01000009.1"/>
</dbReference>
<accession>A0A1H2Z9B8</accession>
<protein>
    <submittedName>
        <fullName evidence="1">Uncharacterized protein</fullName>
    </submittedName>
</protein>
<name>A0A1H2Z9B8_9FLAO</name>
<dbReference type="Proteomes" id="UP000182771">
    <property type="component" value="Unassembled WGS sequence"/>
</dbReference>
<comment type="caution">
    <text evidence="1">The sequence shown here is derived from an EMBL/GenBank/DDBJ whole genome shotgun (WGS) entry which is preliminary data.</text>
</comment>
<keyword evidence="2" id="KW-1185">Reference proteome</keyword>
<dbReference type="AlphaFoldDB" id="A0A1H2Z9B8"/>
<proteinExistence type="predicted"/>
<dbReference type="EMBL" id="FNND01000009">
    <property type="protein sequence ID" value="SDX14103.1"/>
    <property type="molecule type" value="Genomic_DNA"/>
</dbReference>